<comment type="caution">
    <text evidence="4">The sequence shown here is derived from an EMBL/GenBank/DDBJ whole genome shotgun (WGS) entry which is preliminary data.</text>
</comment>
<evidence type="ECO:0000259" key="3">
    <source>
        <dbReference type="SMART" id="SM00856"/>
    </source>
</evidence>
<dbReference type="InterPro" id="IPR051955">
    <property type="entry name" value="PME_Inhibitor"/>
</dbReference>
<feature type="signal peptide" evidence="2">
    <location>
        <begin position="1"/>
        <end position="23"/>
    </location>
</feature>
<reference evidence="4 5" key="1">
    <citation type="journal article" date="2013" name="BMC Genomics">
        <title>The miniature genome of a carnivorous plant Genlisea aurea contains a low number of genes and short non-coding sequences.</title>
        <authorList>
            <person name="Leushkin E.V."/>
            <person name="Sutormin R.A."/>
            <person name="Nabieva E.R."/>
            <person name="Penin A.A."/>
            <person name="Kondrashov A.S."/>
            <person name="Logacheva M.D."/>
        </authorList>
    </citation>
    <scope>NUCLEOTIDE SEQUENCE [LARGE SCALE GENOMIC DNA]</scope>
</reference>
<dbReference type="GO" id="GO:0004857">
    <property type="term" value="F:enzyme inhibitor activity"/>
    <property type="evidence" value="ECO:0007669"/>
    <property type="project" value="InterPro"/>
</dbReference>
<gene>
    <name evidence="4" type="ORF">M569_03514</name>
</gene>
<accession>S8EFA4</accession>
<evidence type="ECO:0000256" key="1">
    <source>
        <dbReference type="ARBA" id="ARBA00022729"/>
    </source>
</evidence>
<dbReference type="NCBIfam" id="TIGR01614">
    <property type="entry name" value="PME_inhib"/>
    <property type="match status" value="1"/>
</dbReference>
<dbReference type="OrthoDB" id="1430376at2759"/>
<keyword evidence="5" id="KW-1185">Reference proteome</keyword>
<dbReference type="AlphaFoldDB" id="S8EFA4"/>
<feature type="chain" id="PRO_5004562988" description="Pectinesterase inhibitor domain-containing protein" evidence="2">
    <location>
        <begin position="24"/>
        <end position="182"/>
    </location>
</feature>
<evidence type="ECO:0000313" key="5">
    <source>
        <dbReference type="Proteomes" id="UP000015453"/>
    </source>
</evidence>
<dbReference type="CDD" id="cd15798">
    <property type="entry name" value="PMEI-like_3"/>
    <property type="match status" value="1"/>
</dbReference>
<dbReference type="PANTHER" id="PTHR31080:SF117">
    <property type="entry name" value="PLANT INVERTASE_PECTIN METHYLESTERASE INHIBITOR SUPERFAMILY PROTEIN"/>
    <property type="match status" value="1"/>
</dbReference>
<sequence>MNNIVPLIFSFIALRLLAPMIFASDSSDYYVSVSCNATLYPDLCFKSLSKYAASIKTEPKALANTALTLAFETTRLTLSELRKIGGGGESVGECIEVVGDSVYNLARSVRRMEGEETGSGLAAQMSDVETWVSAALTDDDTCMEDFCRRCGARTRAAVREMVFKVARLASIALTFIDRYASG</sequence>
<keyword evidence="1 2" id="KW-0732">Signal</keyword>
<dbReference type="InterPro" id="IPR006501">
    <property type="entry name" value="Pectinesterase_inhib_dom"/>
</dbReference>
<dbReference type="PANTHER" id="PTHR31080">
    <property type="entry name" value="PECTINESTERASE INHIBITOR-LIKE"/>
    <property type="match status" value="1"/>
</dbReference>
<proteinExistence type="predicted"/>
<feature type="domain" description="Pectinesterase inhibitor" evidence="3">
    <location>
        <begin position="26"/>
        <end position="175"/>
    </location>
</feature>
<dbReference type="InterPro" id="IPR035513">
    <property type="entry name" value="Invertase/methylesterase_inhib"/>
</dbReference>
<evidence type="ECO:0000256" key="2">
    <source>
        <dbReference type="SAM" id="SignalP"/>
    </source>
</evidence>
<dbReference type="Gene3D" id="1.20.140.40">
    <property type="entry name" value="Invertase/pectin methylesterase inhibitor family protein"/>
    <property type="match status" value="1"/>
</dbReference>
<dbReference type="Proteomes" id="UP000015453">
    <property type="component" value="Unassembled WGS sequence"/>
</dbReference>
<protein>
    <recommendedName>
        <fullName evidence="3">Pectinesterase inhibitor domain-containing protein</fullName>
    </recommendedName>
</protein>
<evidence type="ECO:0000313" key="4">
    <source>
        <dbReference type="EMBL" id="EPS71247.1"/>
    </source>
</evidence>
<dbReference type="SMART" id="SM00856">
    <property type="entry name" value="PMEI"/>
    <property type="match status" value="1"/>
</dbReference>
<dbReference type="EMBL" id="AUSU01001334">
    <property type="protein sequence ID" value="EPS71247.1"/>
    <property type="molecule type" value="Genomic_DNA"/>
</dbReference>
<dbReference type="Pfam" id="PF04043">
    <property type="entry name" value="PMEI"/>
    <property type="match status" value="1"/>
</dbReference>
<name>S8EFA4_9LAMI</name>
<organism evidence="4 5">
    <name type="scientific">Genlisea aurea</name>
    <dbReference type="NCBI Taxonomy" id="192259"/>
    <lineage>
        <taxon>Eukaryota</taxon>
        <taxon>Viridiplantae</taxon>
        <taxon>Streptophyta</taxon>
        <taxon>Embryophyta</taxon>
        <taxon>Tracheophyta</taxon>
        <taxon>Spermatophyta</taxon>
        <taxon>Magnoliopsida</taxon>
        <taxon>eudicotyledons</taxon>
        <taxon>Gunneridae</taxon>
        <taxon>Pentapetalae</taxon>
        <taxon>asterids</taxon>
        <taxon>lamiids</taxon>
        <taxon>Lamiales</taxon>
        <taxon>Lentibulariaceae</taxon>
        <taxon>Genlisea</taxon>
    </lineage>
</organism>
<dbReference type="SUPFAM" id="SSF101148">
    <property type="entry name" value="Plant invertase/pectin methylesterase inhibitor"/>
    <property type="match status" value="1"/>
</dbReference>